<proteinExistence type="predicted"/>
<name>A0A2A6BYX0_PRIPA</name>
<dbReference type="EnsemblMetazoa" id="PPA45475.1">
    <property type="protein sequence ID" value="PPA45475.1"/>
    <property type="gene ID" value="WBGene00283844"/>
</dbReference>
<dbReference type="Proteomes" id="UP000005239">
    <property type="component" value="Unassembled WGS sequence"/>
</dbReference>
<accession>A0A8R1ZAN7</accession>
<protein>
    <submittedName>
        <fullName evidence="1">Uncharacterized protein</fullName>
    </submittedName>
</protein>
<gene>
    <name evidence="1" type="primary">WBGene00283844</name>
</gene>
<reference evidence="2" key="1">
    <citation type="journal article" date="2008" name="Nat. Genet.">
        <title>The Pristionchus pacificus genome provides a unique perspective on nematode lifestyle and parasitism.</title>
        <authorList>
            <person name="Dieterich C."/>
            <person name="Clifton S.W."/>
            <person name="Schuster L.N."/>
            <person name="Chinwalla A."/>
            <person name="Delehaunty K."/>
            <person name="Dinkelacker I."/>
            <person name="Fulton L."/>
            <person name="Fulton R."/>
            <person name="Godfrey J."/>
            <person name="Minx P."/>
            <person name="Mitreva M."/>
            <person name="Roeseler W."/>
            <person name="Tian H."/>
            <person name="Witte H."/>
            <person name="Yang S.P."/>
            <person name="Wilson R.K."/>
            <person name="Sommer R.J."/>
        </authorList>
    </citation>
    <scope>NUCLEOTIDE SEQUENCE [LARGE SCALE GENOMIC DNA]</scope>
    <source>
        <strain evidence="2">PS312</strain>
    </source>
</reference>
<reference evidence="1" key="2">
    <citation type="submission" date="2022-06" db="UniProtKB">
        <authorList>
            <consortium name="EnsemblMetazoa"/>
        </authorList>
    </citation>
    <scope>IDENTIFICATION</scope>
    <source>
        <strain evidence="1">PS312</strain>
    </source>
</reference>
<keyword evidence="2" id="KW-1185">Reference proteome</keyword>
<organism evidence="1 2">
    <name type="scientific">Pristionchus pacificus</name>
    <name type="common">Parasitic nematode worm</name>
    <dbReference type="NCBI Taxonomy" id="54126"/>
    <lineage>
        <taxon>Eukaryota</taxon>
        <taxon>Metazoa</taxon>
        <taxon>Ecdysozoa</taxon>
        <taxon>Nematoda</taxon>
        <taxon>Chromadorea</taxon>
        <taxon>Rhabditida</taxon>
        <taxon>Rhabditina</taxon>
        <taxon>Diplogasteromorpha</taxon>
        <taxon>Diplogasteroidea</taxon>
        <taxon>Neodiplogasteridae</taxon>
        <taxon>Pristionchus</taxon>
    </lineage>
</organism>
<evidence type="ECO:0000313" key="1">
    <source>
        <dbReference type="EnsemblMetazoa" id="PPA45475.1"/>
    </source>
</evidence>
<accession>A0A2A6BYX0</accession>
<dbReference type="AlphaFoldDB" id="A0A2A6BYX0"/>
<sequence length="197" mass="22166">MKKCFNEVNRFEELTTKNDDEKEMHGEKKEGRVPIRPTIGYRTPRVHHDVVPGRELAVTPKVRAKTMRRAGDVNERARWVVALLSYPSLKLEAGLATQTAAQQTSCDFSNNLMDSRDAALRQLGQVLSAANNYVRSLPPTPNTTITLTRIVQIAQYARANRASISLADINRLMVTVDIMVNRHRYRDGRAPAGRDPT</sequence>
<evidence type="ECO:0000313" key="2">
    <source>
        <dbReference type="Proteomes" id="UP000005239"/>
    </source>
</evidence>